<reference evidence="1" key="1">
    <citation type="submission" date="2018-05" db="EMBL/GenBank/DDBJ databases">
        <authorList>
            <person name="Lanie J.A."/>
            <person name="Ng W.-L."/>
            <person name="Kazmierczak K.M."/>
            <person name="Andrzejewski T.M."/>
            <person name="Davidsen T.M."/>
            <person name="Wayne K.J."/>
            <person name="Tettelin H."/>
            <person name="Glass J.I."/>
            <person name="Rusch D."/>
            <person name="Podicherti R."/>
            <person name="Tsui H.-C.T."/>
            <person name="Winkler M.E."/>
        </authorList>
    </citation>
    <scope>NUCLEOTIDE SEQUENCE</scope>
</reference>
<sequence length="118" mass="13142">MAKRLAFLQLDVAIALTVLALVFIPLSVSSSGGLDLARRHYFEAVALQLIDGEMDVLLAGERQKYTTGEHRIKPVGEAVQNLPEGEFVLSVQDEKLTLAWMPKKLAKWGRVERVVELK</sequence>
<proteinExistence type="predicted"/>
<organism evidence="1">
    <name type="scientific">marine metagenome</name>
    <dbReference type="NCBI Taxonomy" id="408172"/>
    <lineage>
        <taxon>unclassified sequences</taxon>
        <taxon>metagenomes</taxon>
        <taxon>ecological metagenomes</taxon>
    </lineage>
</organism>
<evidence type="ECO:0000313" key="1">
    <source>
        <dbReference type="EMBL" id="SVA75071.1"/>
    </source>
</evidence>
<protein>
    <submittedName>
        <fullName evidence="1">Uncharacterized protein</fullName>
    </submittedName>
</protein>
<gene>
    <name evidence="1" type="ORF">METZ01_LOCUS127925</name>
</gene>
<accession>A0A381YER8</accession>
<dbReference type="AlphaFoldDB" id="A0A381YER8"/>
<dbReference type="EMBL" id="UINC01017974">
    <property type="protein sequence ID" value="SVA75071.1"/>
    <property type="molecule type" value="Genomic_DNA"/>
</dbReference>
<name>A0A381YER8_9ZZZZ</name>